<reference evidence="3 4" key="1">
    <citation type="submission" date="2019-12" db="EMBL/GenBank/DDBJ databases">
        <authorList>
            <person name="Alioto T."/>
            <person name="Alioto T."/>
            <person name="Gomez Garrido J."/>
        </authorList>
    </citation>
    <scope>NUCLEOTIDE SEQUENCE [LARGE SCALE GENOMIC DNA]</scope>
</reference>
<dbReference type="OrthoDB" id="1927112at2759"/>
<dbReference type="Gene3D" id="3.30.310.80">
    <property type="entry name" value="Kinase associated domain 1, KA1"/>
    <property type="match status" value="1"/>
</dbReference>
<dbReference type="Pfam" id="PF03822">
    <property type="entry name" value="NAF"/>
    <property type="match status" value="1"/>
</dbReference>
<dbReference type="InterPro" id="IPR004041">
    <property type="entry name" value="NAF_dom"/>
</dbReference>
<dbReference type="Gramene" id="OE9A021349T1">
    <property type="protein sequence ID" value="OE9A021349C1"/>
    <property type="gene ID" value="OE9A021349"/>
</dbReference>
<feature type="region of interest" description="Disordered" evidence="1">
    <location>
        <begin position="89"/>
        <end position="110"/>
    </location>
</feature>
<proteinExistence type="predicted"/>
<dbReference type="GO" id="GO:0007165">
    <property type="term" value="P:signal transduction"/>
    <property type="evidence" value="ECO:0007669"/>
    <property type="project" value="InterPro"/>
</dbReference>
<evidence type="ECO:0000256" key="1">
    <source>
        <dbReference type="SAM" id="MobiDB-lite"/>
    </source>
</evidence>
<comment type="caution">
    <text evidence="3">The sequence shown here is derived from an EMBL/GenBank/DDBJ whole genome shotgun (WGS) entry which is preliminary data.</text>
</comment>
<keyword evidence="3" id="KW-0418">Kinase</keyword>
<evidence type="ECO:0000313" key="3">
    <source>
        <dbReference type="EMBL" id="CAA2979489.1"/>
    </source>
</evidence>
<feature type="domain" description="NAF" evidence="2">
    <location>
        <begin position="58"/>
        <end position="82"/>
    </location>
</feature>
<keyword evidence="4" id="KW-1185">Reference proteome</keyword>
<name>A0A8S0RJ40_OLEEU</name>
<gene>
    <name evidence="3" type="ORF">OLEA9_A021349</name>
</gene>
<dbReference type="GO" id="GO:0016301">
    <property type="term" value="F:kinase activity"/>
    <property type="evidence" value="ECO:0007669"/>
    <property type="project" value="UniProtKB-KW"/>
</dbReference>
<dbReference type="PROSITE" id="PS50816">
    <property type="entry name" value="NAF"/>
    <property type="match status" value="1"/>
</dbReference>
<sequence length="140" mass="16086">MIDTFVQHITIPEILKDEWFKKDYNPPVFDDKEYTNSDDVEAVFKDSEEYLMTEKKEQQPTAMNAFELISMSKDLNLGNLFGNQIGNQTRPELEYRKPAATPLPAGTGTDAFPSSLLQWLNASPRREKKHTGNGFQNWVK</sequence>
<dbReference type="Proteomes" id="UP000594638">
    <property type="component" value="Unassembled WGS sequence"/>
</dbReference>
<dbReference type="InterPro" id="IPR018451">
    <property type="entry name" value="NAF/FISL_domain"/>
</dbReference>
<accession>A0A8S0RJ40</accession>
<evidence type="ECO:0000259" key="2">
    <source>
        <dbReference type="PROSITE" id="PS50816"/>
    </source>
</evidence>
<keyword evidence="3" id="KW-0808">Transferase</keyword>
<dbReference type="AlphaFoldDB" id="A0A8S0RJ40"/>
<protein>
    <submittedName>
        <fullName evidence="3">CBL-interacting serine threonine- kinase 3 isoform X1</fullName>
    </submittedName>
</protein>
<evidence type="ECO:0000313" key="4">
    <source>
        <dbReference type="Proteomes" id="UP000594638"/>
    </source>
</evidence>
<dbReference type="EMBL" id="CACTIH010003630">
    <property type="protein sequence ID" value="CAA2979489.1"/>
    <property type="molecule type" value="Genomic_DNA"/>
</dbReference>
<organism evidence="3 4">
    <name type="scientific">Olea europaea subsp. europaea</name>
    <dbReference type="NCBI Taxonomy" id="158383"/>
    <lineage>
        <taxon>Eukaryota</taxon>
        <taxon>Viridiplantae</taxon>
        <taxon>Streptophyta</taxon>
        <taxon>Embryophyta</taxon>
        <taxon>Tracheophyta</taxon>
        <taxon>Spermatophyta</taxon>
        <taxon>Magnoliopsida</taxon>
        <taxon>eudicotyledons</taxon>
        <taxon>Gunneridae</taxon>
        <taxon>Pentapetalae</taxon>
        <taxon>asterids</taxon>
        <taxon>lamiids</taxon>
        <taxon>Lamiales</taxon>
        <taxon>Oleaceae</taxon>
        <taxon>Oleeae</taxon>
        <taxon>Olea</taxon>
    </lineage>
</organism>